<gene>
    <name evidence="3" type="primary">LOC127749019</name>
</gene>
<accession>A0A9C6TW78</accession>
<keyword evidence="1" id="KW-1133">Transmembrane helix</keyword>
<dbReference type="GeneID" id="127749019"/>
<feature type="transmembrane region" description="Helical" evidence="1">
    <location>
        <begin position="138"/>
        <end position="156"/>
    </location>
</feature>
<evidence type="ECO:0000313" key="2">
    <source>
        <dbReference type="Proteomes" id="UP000504606"/>
    </source>
</evidence>
<evidence type="ECO:0000256" key="1">
    <source>
        <dbReference type="SAM" id="Phobius"/>
    </source>
</evidence>
<protein>
    <submittedName>
        <fullName evidence="3">Uncharacterized protein LOC127749019</fullName>
    </submittedName>
</protein>
<keyword evidence="1" id="KW-0472">Membrane</keyword>
<evidence type="ECO:0000313" key="3">
    <source>
        <dbReference type="RefSeq" id="XP_052121386.1"/>
    </source>
</evidence>
<keyword evidence="2" id="KW-1185">Reference proteome</keyword>
<keyword evidence="1" id="KW-0812">Transmembrane</keyword>
<name>A0A9C6TW78_FRAOC</name>
<dbReference type="OrthoDB" id="7540137at2759"/>
<dbReference type="RefSeq" id="XP_052121386.1">
    <property type="nucleotide sequence ID" value="XM_052265426.1"/>
</dbReference>
<feature type="transmembrane region" description="Helical" evidence="1">
    <location>
        <begin position="162"/>
        <end position="181"/>
    </location>
</feature>
<sequence length="257" mass="28254">MAATARRCAKLVRFYETYAWLVEAAVAVALVFRKPTWQDHLAAWMEPLIGTHQKFTANVLRWGFLSFQLFVGLCAVLSDYTLVVLILVIYLSLADMYEGIGEALQTRPCDTLLARQQSVLTQAAISVDAAVAPLLPQVLIVSVVVPLLCTVEVVLNGVEADLFAVGMAPLVLFVFVPFCLVGDGMAYARVRFADLAGAGPWLEETVQRRKMRLSMVQLSRGHGGDLRGWGIGTLDRKTCGSALKSWFSFLQVLMSLQ</sequence>
<proteinExistence type="predicted"/>
<dbReference type="Proteomes" id="UP000504606">
    <property type="component" value="Unplaced"/>
</dbReference>
<dbReference type="AlphaFoldDB" id="A0A9C6TW78"/>
<feature type="transmembrane region" description="Helical" evidence="1">
    <location>
        <begin position="69"/>
        <end position="91"/>
    </location>
</feature>
<organism evidence="2 3">
    <name type="scientific">Frankliniella occidentalis</name>
    <name type="common">Western flower thrips</name>
    <name type="synonym">Euthrips occidentalis</name>
    <dbReference type="NCBI Taxonomy" id="133901"/>
    <lineage>
        <taxon>Eukaryota</taxon>
        <taxon>Metazoa</taxon>
        <taxon>Ecdysozoa</taxon>
        <taxon>Arthropoda</taxon>
        <taxon>Hexapoda</taxon>
        <taxon>Insecta</taxon>
        <taxon>Pterygota</taxon>
        <taxon>Neoptera</taxon>
        <taxon>Paraneoptera</taxon>
        <taxon>Thysanoptera</taxon>
        <taxon>Terebrantia</taxon>
        <taxon>Thripoidea</taxon>
        <taxon>Thripidae</taxon>
        <taxon>Frankliniella</taxon>
    </lineage>
</organism>
<reference evidence="3" key="1">
    <citation type="submission" date="2025-08" db="UniProtKB">
        <authorList>
            <consortium name="RefSeq"/>
        </authorList>
    </citation>
    <scope>IDENTIFICATION</scope>
    <source>
        <tissue evidence="3">Whole organism</tissue>
    </source>
</reference>
<dbReference type="KEGG" id="foc:127749019"/>